<dbReference type="Pfam" id="PF13649">
    <property type="entry name" value="Methyltransf_25"/>
    <property type="match status" value="1"/>
</dbReference>
<organism evidence="4 5">
    <name type="scientific">Aquimarina rubra</name>
    <dbReference type="NCBI Taxonomy" id="1920033"/>
    <lineage>
        <taxon>Bacteria</taxon>
        <taxon>Pseudomonadati</taxon>
        <taxon>Bacteroidota</taxon>
        <taxon>Flavobacteriia</taxon>
        <taxon>Flavobacteriales</taxon>
        <taxon>Flavobacteriaceae</taxon>
        <taxon>Aquimarina</taxon>
    </lineage>
</organism>
<keyword evidence="2" id="KW-0808">Transferase</keyword>
<dbReference type="EMBL" id="JBHULE010000008">
    <property type="protein sequence ID" value="MFD2562282.1"/>
    <property type="molecule type" value="Genomic_DNA"/>
</dbReference>
<reference evidence="5" key="1">
    <citation type="journal article" date="2019" name="Int. J. Syst. Evol. Microbiol.">
        <title>The Global Catalogue of Microorganisms (GCM) 10K type strain sequencing project: providing services to taxonomists for standard genome sequencing and annotation.</title>
        <authorList>
            <consortium name="The Broad Institute Genomics Platform"/>
            <consortium name="The Broad Institute Genome Sequencing Center for Infectious Disease"/>
            <person name="Wu L."/>
            <person name="Ma J."/>
        </authorList>
    </citation>
    <scope>NUCLEOTIDE SEQUENCE [LARGE SCALE GENOMIC DNA]</scope>
    <source>
        <strain evidence="5">KCTC 52274</strain>
    </source>
</reference>
<dbReference type="InterPro" id="IPR041698">
    <property type="entry name" value="Methyltransf_25"/>
</dbReference>
<dbReference type="Proteomes" id="UP001597319">
    <property type="component" value="Unassembled WGS sequence"/>
</dbReference>
<dbReference type="CDD" id="cd02440">
    <property type="entry name" value="AdoMet_MTases"/>
    <property type="match status" value="1"/>
</dbReference>
<dbReference type="PANTHER" id="PTHR43861">
    <property type="entry name" value="TRANS-ACONITATE 2-METHYLTRANSFERASE-RELATED"/>
    <property type="match status" value="1"/>
</dbReference>
<dbReference type="RefSeq" id="WP_378290741.1">
    <property type="nucleotide sequence ID" value="NZ_JBHULE010000008.1"/>
</dbReference>
<keyword evidence="5" id="KW-1185">Reference proteome</keyword>
<comment type="caution">
    <text evidence="4">The sequence shown here is derived from an EMBL/GenBank/DDBJ whole genome shotgun (WGS) entry which is preliminary data.</text>
</comment>
<protein>
    <submittedName>
        <fullName evidence="4">Methyltransferase domain-containing protein</fullName>
    </submittedName>
</protein>
<evidence type="ECO:0000313" key="5">
    <source>
        <dbReference type="Proteomes" id="UP001597319"/>
    </source>
</evidence>
<name>A0ABW5LFK9_9FLAO</name>
<dbReference type="GO" id="GO:0032259">
    <property type="term" value="P:methylation"/>
    <property type="evidence" value="ECO:0007669"/>
    <property type="project" value="UniProtKB-KW"/>
</dbReference>
<dbReference type="InterPro" id="IPR029063">
    <property type="entry name" value="SAM-dependent_MTases_sf"/>
</dbReference>
<keyword evidence="1 4" id="KW-0489">Methyltransferase</keyword>
<feature type="domain" description="Methyltransferase" evidence="3">
    <location>
        <begin position="64"/>
        <end position="155"/>
    </location>
</feature>
<evidence type="ECO:0000313" key="4">
    <source>
        <dbReference type="EMBL" id="MFD2562282.1"/>
    </source>
</evidence>
<sequence>MLVDLSYRSNEAELMDNPELDSADLNVALSDIARVNKWLGGNNITIEAVLNEINKKEVTKEWVIVDLGCGDGEMLRQLADVFRRKKVNTKLIGIDINPKCIEQAKKLSSSYPEIEFYDKDILTLTKDDFYSDIIVCTLTLHHFSDQEIKKVLTKSVELAESSVIINDIHRNKWSYYLFKLFSFFFIKGYIAKNDGLVSIKRGFKRKELLQFAKNIQLENYQLQWKWAFRYCWIINS</sequence>
<evidence type="ECO:0000256" key="1">
    <source>
        <dbReference type="ARBA" id="ARBA00022603"/>
    </source>
</evidence>
<dbReference type="GO" id="GO:0008168">
    <property type="term" value="F:methyltransferase activity"/>
    <property type="evidence" value="ECO:0007669"/>
    <property type="project" value="UniProtKB-KW"/>
</dbReference>
<dbReference type="Gene3D" id="3.40.50.150">
    <property type="entry name" value="Vaccinia Virus protein VP39"/>
    <property type="match status" value="1"/>
</dbReference>
<dbReference type="SUPFAM" id="SSF53335">
    <property type="entry name" value="S-adenosyl-L-methionine-dependent methyltransferases"/>
    <property type="match status" value="1"/>
</dbReference>
<evidence type="ECO:0000259" key="3">
    <source>
        <dbReference type="Pfam" id="PF13649"/>
    </source>
</evidence>
<evidence type="ECO:0000256" key="2">
    <source>
        <dbReference type="ARBA" id="ARBA00022679"/>
    </source>
</evidence>
<gene>
    <name evidence="4" type="ORF">ACFSR1_06335</name>
</gene>
<dbReference type="PANTHER" id="PTHR43861:SF1">
    <property type="entry name" value="TRANS-ACONITATE 2-METHYLTRANSFERASE"/>
    <property type="match status" value="1"/>
</dbReference>
<proteinExistence type="predicted"/>
<accession>A0ABW5LFK9</accession>